<evidence type="ECO:0000313" key="2">
    <source>
        <dbReference type="Proteomes" id="UP000252004"/>
    </source>
</evidence>
<dbReference type="AlphaFoldDB" id="A0A344UAI7"/>
<name>A0A344UAI7_9ACTN</name>
<evidence type="ECO:0000313" key="1">
    <source>
        <dbReference type="EMBL" id="AXE27908.1"/>
    </source>
</evidence>
<keyword evidence="2" id="KW-1185">Reference proteome</keyword>
<dbReference type="EMBL" id="CP030863">
    <property type="protein sequence ID" value="AXE27908.1"/>
    <property type="molecule type" value="Genomic_DNA"/>
</dbReference>
<keyword evidence="1" id="KW-0614">Plasmid</keyword>
<reference evidence="1 2" key="1">
    <citation type="submission" date="2018-01" db="EMBL/GenBank/DDBJ databases">
        <title>Draft genome Sequence of streptomyces globosus LZH-48.</title>
        <authorList>
            <person name="Ran K."/>
            <person name="Li Z."/>
            <person name="Wei S."/>
            <person name="Dong R."/>
        </authorList>
    </citation>
    <scope>NUCLEOTIDE SEQUENCE [LARGE SCALE GENOMIC DNA]</scope>
    <source>
        <strain evidence="1 2">LZH-48</strain>
        <plasmid evidence="1 2">unnamed1</plasmid>
    </source>
</reference>
<organism evidence="1 2">
    <name type="scientific">Streptomyces globosus</name>
    <dbReference type="NCBI Taxonomy" id="68209"/>
    <lineage>
        <taxon>Bacteria</taxon>
        <taxon>Bacillati</taxon>
        <taxon>Actinomycetota</taxon>
        <taxon>Actinomycetes</taxon>
        <taxon>Kitasatosporales</taxon>
        <taxon>Streptomycetaceae</taxon>
        <taxon>Streptomyces</taxon>
    </lineage>
</organism>
<dbReference type="Proteomes" id="UP000252004">
    <property type="component" value="Plasmid unnamed1"/>
</dbReference>
<dbReference type="KEGG" id="sgz:C0216_30860"/>
<geneLocation type="plasmid" evidence="1 2">
    <name>unnamed1</name>
</geneLocation>
<protein>
    <submittedName>
        <fullName evidence="1">Uncharacterized protein</fullName>
    </submittedName>
</protein>
<accession>A0A344UAI7</accession>
<proteinExistence type="predicted"/>
<sequence length="88" mass="8835">MVGSGAGYPVGGGLELGERRVLQPQGGPRTGLRLGLLQDAVLAPGEQQLVQQAGASGSVASTAASSTTNRGRFMAGSDRLVGRVIRGC</sequence>
<gene>
    <name evidence="1" type="ORF">C0216_30860</name>
</gene>